<comment type="similarity">
    <text evidence="2">Belongs to the methyl-accepting chemotaxis (MCP) protein family.</text>
</comment>
<protein>
    <submittedName>
        <fullName evidence="5">Chemotaxis protein</fullName>
    </submittedName>
</protein>
<dbReference type="EMBL" id="PJNW01000002">
    <property type="protein sequence ID" value="PKR90337.1"/>
    <property type="molecule type" value="Genomic_DNA"/>
</dbReference>
<dbReference type="GO" id="GO:0007165">
    <property type="term" value="P:signal transduction"/>
    <property type="evidence" value="ECO:0007669"/>
    <property type="project" value="UniProtKB-KW"/>
</dbReference>
<gene>
    <name evidence="5" type="ORF">CXZ10_02855</name>
</gene>
<evidence type="ECO:0000313" key="5">
    <source>
        <dbReference type="EMBL" id="PKR90337.1"/>
    </source>
</evidence>
<evidence type="ECO:0000256" key="1">
    <source>
        <dbReference type="ARBA" id="ARBA00022500"/>
    </source>
</evidence>
<evidence type="ECO:0000256" key="2">
    <source>
        <dbReference type="ARBA" id="ARBA00029447"/>
    </source>
</evidence>
<evidence type="ECO:0000256" key="3">
    <source>
        <dbReference type="PROSITE-ProRule" id="PRU00284"/>
    </source>
</evidence>
<evidence type="ECO:0000259" key="4">
    <source>
        <dbReference type="PROSITE" id="PS50111"/>
    </source>
</evidence>
<dbReference type="SUPFAM" id="SSF58104">
    <property type="entry name" value="Methyl-accepting chemotaxis protein (MCP) signaling domain"/>
    <property type="match status" value="1"/>
</dbReference>
<reference evidence="5 6" key="1">
    <citation type="submission" date="2017-12" db="EMBL/GenBank/DDBJ databases">
        <title>Anaerobic carbon monoxide metabolism by Pleomorphomonas carboxyditropha sp. nov., a new mesophilic hydrogenogenic carboxidotroph.</title>
        <authorList>
            <person name="Esquivel-Elizondo S."/>
            <person name="Krajmalnik-Brown R."/>
        </authorList>
    </citation>
    <scope>NUCLEOTIDE SEQUENCE [LARGE SCALE GENOMIC DNA]</scope>
    <source>
        <strain evidence="5 6">R5-392</strain>
    </source>
</reference>
<dbReference type="Gene3D" id="3.30.450.20">
    <property type="entry name" value="PAS domain"/>
    <property type="match status" value="1"/>
</dbReference>
<dbReference type="GO" id="GO:0016020">
    <property type="term" value="C:membrane"/>
    <property type="evidence" value="ECO:0007669"/>
    <property type="project" value="InterPro"/>
</dbReference>
<dbReference type="InterPro" id="IPR051310">
    <property type="entry name" value="MCP_chemotaxis"/>
</dbReference>
<proteinExistence type="inferred from homology"/>
<keyword evidence="6" id="KW-1185">Reference proteome</keyword>
<dbReference type="PRINTS" id="PR00260">
    <property type="entry name" value="CHEMTRNSDUCR"/>
</dbReference>
<dbReference type="RefSeq" id="WP_101287431.1">
    <property type="nucleotide sequence ID" value="NZ_FOUQ01000001.1"/>
</dbReference>
<dbReference type="PANTHER" id="PTHR43531:SF11">
    <property type="entry name" value="METHYL-ACCEPTING CHEMOTAXIS PROTEIN 3"/>
    <property type="match status" value="1"/>
</dbReference>
<dbReference type="Pfam" id="PF00015">
    <property type="entry name" value="MCPsignal"/>
    <property type="match status" value="1"/>
</dbReference>
<keyword evidence="3" id="KW-0807">Transducer</keyword>
<feature type="domain" description="Methyl-accepting transducer" evidence="4">
    <location>
        <begin position="29"/>
        <end position="101"/>
    </location>
</feature>
<accession>A0A1I4QY41</accession>
<dbReference type="Gene3D" id="1.10.287.950">
    <property type="entry name" value="Methyl-accepting chemotaxis protein"/>
    <property type="match status" value="1"/>
</dbReference>
<comment type="caution">
    <text evidence="5">The sequence shown here is derived from an EMBL/GenBank/DDBJ whole genome shotgun (WGS) entry which is preliminary data.</text>
</comment>
<dbReference type="InterPro" id="IPR004089">
    <property type="entry name" value="MCPsignal_dom"/>
</dbReference>
<dbReference type="GO" id="GO:0006935">
    <property type="term" value="P:chemotaxis"/>
    <property type="evidence" value="ECO:0007669"/>
    <property type="project" value="UniProtKB-KW"/>
</dbReference>
<dbReference type="GO" id="GO:0004888">
    <property type="term" value="F:transmembrane signaling receptor activity"/>
    <property type="evidence" value="ECO:0007669"/>
    <property type="project" value="InterPro"/>
</dbReference>
<dbReference type="PANTHER" id="PTHR43531">
    <property type="entry name" value="PROTEIN ICFG"/>
    <property type="match status" value="1"/>
</dbReference>
<dbReference type="PROSITE" id="PS50111">
    <property type="entry name" value="CHEMOTAXIS_TRANSDUC_2"/>
    <property type="match status" value="1"/>
</dbReference>
<name>A0A1I4QY41_9HYPH</name>
<keyword evidence="1" id="KW-0145">Chemotaxis</keyword>
<dbReference type="AlphaFoldDB" id="A0A1I4QY41"/>
<sequence length="358" mass="39171">MTASVVSIRDISSKSASVQEIAFNKVGQIRAINRRMRILALNALIEAERAGDAGRGFAVVSQEVRGISEEVEKLSTALEAELASEIGEISSLVEEMSQSSQGQRLVDLALNAIEIVDRNLYERTCDVRWWATDSAFVDAMTQPGEAAFAYAARRLNVILRAYTVYLDIWLCDPSGRVVASGRGDRFPVAGADVSSRSWFRTGMGLRTGDDFHAEDIAREALLADTMVATFVTPVRTGGEVNGRPVGLLAIHFDWEPQSRTIVEGVRLTDDERAVSRVLIVDRDNRVIASSDGAGLLTERLSAFGGGEAGWQVRDGRIIAQHVTPGYETYRGLGWRGVIEQRFTVEKPSATVTPIKGRR</sequence>
<dbReference type="InterPro" id="IPR004090">
    <property type="entry name" value="Chemotax_Me-accpt_rcpt"/>
</dbReference>
<organism evidence="5 6">
    <name type="scientific">Pleomorphomonas diazotrophica</name>
    <dbReference type="NCBI Taxonomy" id="1166257"/>
    <lineage>
        <taxon>Bacteria</taxon>
        <taxon>Pseudomonadati</taxon>
        <taxon>Pseudomonadota</taxon>
        <taxon>Alphaproteobacteria</taxon>
        <taxon>Hyphomicrobiales</taxon>
        <taxon>Pleomorphomonadaceae</taxon>
        <taxon>Pleomorphomonas</taxon>
    </lineage>
</organism>
<evidence type="ECO:0000313" key="6">
    <source>
        <dbReference type="Proteomes" id="UP000233491"/>
    </source>
</evidence>
<dbReference type="OrthoDB" id="9814866at2"/>
<dbReference type="Proteomes" id="UP000233491">
    <property type="component" value="Unassembled WGS sequence"/>
</dbReference>